<dbReference type="AlphaFoldDB" id="A0A9N9KNE6"/>
<evidence type="ECO:0000313" key="3">
    <source>
        <dbReference type="Proteomes" id="UP000696280"/>
    </source>
</evidence>
<protein>
    <submittedName>
        <fullName evidence="2">Uncharacterized protein</fullName>
    </submittedName>
</protein>
<dbReference type="EMBL" id="CAJVRL010000002">
    <property type="protein sequence ID" value="CAG8949172.1"/>
    <property type="molecule type" value="Genomic_DNA"/>
</dbReference>
<name>A0A9N9KNE6_9HELO</name>
<proteinExistence type="predicted"/>
<evidence type="ECO:0000313" key="2">
    <source>
        <dbReference type="EMBL" id="CAG8949172.1"/>
    </source>
</evidence>
<reference evidence="2" key="1">
    <citation type="submission" date="2021-07" db="EMBL/GenBank/DDBJ databases">
        <authorList>
            <person name="Durling M."/>
        </authorList>
    </citation>
    <scope>NUCLEOTIDE SEQUENCE</scope>
</reference>
<gene>
    <name evidence="2" type="ORF">HYFRA_00004794</name>
</gene>
<dbReference type="Proteomes" id="UP000696280">
    <property type="component" value="Unassembled WGS sequence"/>
</dbReference>
<evidence type="ECO:0000256" key="1">
    <source>
        <dbReference type="SAM" id="MobiDB-lite"/>
    </source>
</evidence>
<accession>A0A9N9KNE6</accession>
<sequence length="96" mass="10256">MAPFSGLSAWNAPAGADAMQRDKEWPADLRPQNKAMKASEKVEAATLVCQKPIRVSTRASCIFKAPAHIKCANVHMQIMVLVSLAPMTAAGGEVVH</sequence>
<organism evidence="2 3">
    <name type="scientific">Hymenoscyphus fraxineus</name>
    <dbReference type="NCBI Taxonomy" id="746836"/>
    <lineage>
        <taxon>Eukaryota</taxon>
        <taxon>Fungi</taxon>
        <taxon>Dikarya</taxon>
        <taxon>Ascomycota</taxon>
        <taxon>Pezizomycotina</taxon>
        <taxon>Leotiomycetes</taxon>
        <taxon>Helotiales</taxon>
        <taxon>Helotiaceae</taxon>
        <taxon>Hymenoscyphus</taxon>
    </lineage>
</organism>
<keyword evidence="3" id="KW-1185">Reference proteome</keyword>
<comment type="caution">
    <text evidence="2">The sequence shown here is derived from an EMBL/GenBank/DDBJ whole genome shotgun (WGS) entry which is preliminary data.</text>
</comment>
<feature type="region of interest" description="Disordered" evidence="1">
    <location>
        <begin position="1"/>
        <end position="28"/>
    </location>
</feature>